<proteinExistence type="predicted"/>
<reference evidence="2" key="1">
    <citation type="submission" date="2022-06" db="EMBL/GenBank/DDBJ databases">
        <title>Diverse halophilic archaea isolated from saline environments.</title>
        <authorList>
            <person name="Cui H.-L."/>
        </authorList>
    </citation>
    <scope>NUCLEOTIDE SEQUENCE</scope>
    <source>
        <strain evidence="2">WLHS1</strain>
    </source>
</reference>
<name>A0A9E7NAP3_9EURY</name>
<accession>A0A9E7NAP3</accession>
<evidence type="ECO:0000256" key="1">
    <source>
        <dbReference type="SAM" id="MobiDB-lite"/>
    </source>
</evidence>
<dbReference type="AlphaFoldDB" id="A0A9E7NAP3"/>
<feature type="compositionally biased region" description="Basic and acidic residues" evidence="1">
    <location>
        <begin position="33"/>
        <end position="58"/>
    </location>
</feature>
<evidence type="ECO:0000313" key="3">
    <source>
        <dbReference type="Proteomes" id="UP001056855"/>
    </source>
</evidence>
<keyword evidence="3" id="KW-1185">Reference proteome</keyword>
<organism evidence="2 3">
    <name type="scientific">Natronosalvus rutilus</name>
    <dbReference type="NCBI Taxonomy" id="2953753"/>
    <lineage>
        <taxon>Archaea</taxon>
        <taxon>Methanobacteriati</taxon>
        <taxon>Methanobacteriota</taxon>
        <taxon>Stenosarchaea group</taxon>
        <taxon>Halobacteria</taxon>
        <taxon>Halobacteriales</taxon>
        <taxon>Natrialbaceae</taxon>
        <taxon>Natronosalvus</taxon>
    </lineage>
</organism>
<sequence length="58" mass="6183">MVTDSVGAVTATGDATDVAVGTASSNDATARTMRFDRASPVDHGLEHRRQYRETDNSN</sequence>
<evidence type="ECO:0000313" key="2">
    <source>
        <dbReference type="EMBL" id="UTF53448.1"/>
    </source>
</evidence>
<feature type="region of interest" description="Disordered" evidence="1">
    <location>
        <begin position="22"/>
        <end position="58"/>
    </location>
</feature>
<dbReference type="KEGG" id="sawl:NGM29_17025"/>
<gene>
    <name evidence="2" type="ORF">NGM29_17025</name>
</gene>
<dbReference type="RefSeq" id="WP_254157921.1">
    <property type="nucleotide sequence ID" value="NZ_CP100355.1"/>
</dbReference>
<protein>
    <submittedName>
        <fullName evidence="2">Uncharacterized protein</fullName>
    </submittedName>
</protein>
<dbReference type="GeneID" id="73291785"/>
<dbReference type="EMBL" id="CP100355">
    <property type="protein sequence ID" value="UTF53448.1"/>
    <property type="molecule type" value="Genomic_DNA"/>
</dbReference>
<dbReference type="Proteomes" id="UP001056855">
    <property type="component" value="Chromosome"/>
</dbReference>